<dbReference type="Proteomes" id="UP000663992">
    <property type="component" value="Unassembled WGS sequence"/>
</dbReference>
<dbReference type="SUPFAM" id="SSF54523">
    <property type="entry name" value="Pili subunits"/>
    <property type="match status" value="1"/>
</dbReference>
<dbReference type="NCBIfam" id="TIGR02532">
    <property type="entry name" value="IV_pilin_GFxxxE"/>
    <property type="match status" value="1"/>
</dbReference>
<keyword evidence="1" id="KW-0472">Membrane</keyword>
<accession>A0ABS3CQA4</accession>
<reference evidence="2 3" key="1">
    <citation type="submission" date="2021-03" db="EMBL/GenBank/DDBJ databases">
        <title>novel species isolated from a fishpond in China.</title>
        <authorList>
            <person name="Lu H."/>
            <person name="Cai Z."/>
        </authorList>
    </citation>
    <scope>NUCLEOTIDE SEQUENCE [LARGE SCALE GENOMIC DNA]</scope>
    <source>
        <strain evidence="2 3">Y57</strain>
    </source>
</reference>
<name>A0ABS3CQA4_9ALTE</name>
<keyword evidence="3" id="KW-1185">Reference proteome</keyword>
<dbReference type="InterPro" id="IPR045584">
    <property type="entry name" value="Pilin-like"/>
</dbReference>
<proteinExistence type="predicted"/>
<sequence length="176" mass="17822">MKQRGFTLIELIIVIVILGILAVTAAPKFIDIQSDAKAATLDGVIASMQTANSIVYGKSLIAGNQGVAEAGTNGPTVQVNGNPVLLNFGYPSTSNVDSNAAADWGQLLNVTDFTIAVATIDDNGAVTGSANGIVVYSGTAAPTGTANRCFAFVKNNRTASSAEGAGIIVGKVTTDC</sequence>
<gene>
    <name evidence="2" type="ORF">J0A65_05410</name>
</gene>
<keyword evidence="1" id="KW-1133">Transmembrane helix</keyword>
<evidence type="ECO:0000313" key="3">
    <source>
        <dbReference type="Proteomes" id="UP000663992"/>
    </source>
</evidence>
<protein>
    <submittedName>
        <fullName evidence="2">Prepilin-type N-terminal cleavage/methylation domain-containing protein</fullName>
    </submittedName>
</protein>
<dbReference type="Pfam" id="PF07963">
    <property type="entry name" value="N_methyl"/>
    <property type="match status" value="1"/>
</dbReference>
<dbReference type="PROSITE" id="PS00409">
    <property type="entry name" value="PROKAR_NTER_METHYL"/>
    <property type="match status" value="1"/>
</dbReference>
<comment type="caution">
    <text evidence="2">The sequence shown here is derived from an EMBL/GenBank/DDBJ whole genome shotgun (WGS) entry which is preliminary data.</text>
</comment>
<feature type="transmembrane region" description="Helical" evidence="1">
    <location>
        <begin position="7"/>
        <end position="26"/>
    </location>
</feature>
<evidence type="ECO:0000313" key="2">
    <source>
        <dbReference type="EMBL" id="MBN7819292.1"/>
    </source>
</evidence>
<dbReference type="RefSeq" id="WP_206593107.1">
    <property type="nucleotide sequence ID" value="NZ_JAFKCS010000003.1"/>
</dbReference>
<organism evidence="2 3">
    <name type="scientific">Bowmanella yangjiangensis</name>
    <dbReference type="NCBI Taxonomy" id="2811230"/>
    <lineage>
        <taxon>Bacteria</taxon>
        <taxon>Pseudomonadati</taxon>
        <taxon>Pseudomonadota</taxon>
        <taxon>Gammaproteobacteria</taxon>
        <taxon>Alteromonadales</taxon>
        <taxon>Alteromonadaceae</taxon>
        <taxon>Bowmanella</taxon>
    </lineage>
</organism>
<evidence type="ECO:0000256" key="1">
    <source>
        <dbReference type="SAM" id="Phobius"/>
    </source>
</evidence>
<dbReference type="InterPro" id="IPR012902">
    <property type="entry name" value="N_methyl_site"/>
</dbReference>
<dbReference type="Gene3D" id="3.30.700.10">
    <property type="entry name" value="Glycoprotein, Type 4 Pilin"/>
    <property type="match status" value="1"/>
</dbReference>
<dbReference type="EMBL" id="JAFKCS010000003">
    <property type="protein sequence ID" value="MBN7819292.1"/>
    <property type="molecule type" value="Genomic_DNA"/>
</dbReference>
<keyword evidence="1" id="KW-0812">Transmembrane</keyword>